<organism evidence="1 2">
    <name type="scientific">Catharanthus roseus</name>
    <name type="common">Madagascar periwinkle</name>
    <name type="synonym">Vinca rosea</name>
    <dbReference type="NCBI Taxonomy" id="4058"/>
    <lineage>
        <taxon>Eukaryota</taxon>
        <taxon>Viridiplantae</taxon>
        <taxon>Streptophyta</taxon>
        <taxon>Embryophyta</taxon>
        <taxon>Tracheophyta</taxon>
        <taxon>Spermatophyta</taxon>
        <taxon>Magnoliopsida</taxon>
        <taxon>eudicotyledons</taxon>
        <taxon>Gunneridae</taxon>
        <taxon>Pentapetalae</taxon>
        <taxon>asterids</taxon>
        <taxon>lamiids</taxon>
        <taxon>Gentianales</taxon>
        <taxon>Apocynaceae</taxon>
        <taxon>Rauvolfioideae</taxon>
        <taxon>Vinceae</taxon>
        <taxon>Catharanthinae</taxon>
        <taxon>Catharanthus</taxon>
    </lineage>
</organism>
<proteinExistence type="predicted"/>
<sequence length="243" mass="26813">MFGAAPQDSSCSTHSYSHTEYGVSSSVPYVLRPADRVCEDDIGLEGDRGFGEDQKRVGSLHIKGEADERGDDDDDYDGDGGDDDQYEGDDASDEEQPVPVTPMAHASGSDGRPRHGKGKGLTGSFMSMMSNPAPTQKRKKVKQSDWEQTEPTERGPADPELIPSYGKHVAGQIWRGQDRGSLKFRLRYMALTGWKLTDEHVRPLASGSGVMHLRSCMFQHPNIALLSAFVERWQPDTNSFHMP</sequence>
<accession>A0ACC0BN80</accession>
<evidence type="ECO:0000313" key="2">
    <source>
        <dbReference type="Proteomes" id="UP001060085"/>
    </source>
</evidence>
<dbReference type="EMBL" id="CM044703">
    <property type="protein sequence ID" value="KAI5674135.1"/>
    <property type="molecule type" value="Genomic_DNA"/>
</dbReference>
<evidence type="ECO:0000313" key="1">
    <source>
        <dbReference type="EMBL" id="KAI5674135.1"/>
    </source>
</evidence>
<reference evidence="2" key="1">
    <citation type="journal article" date="2023" name="Nat. Plants">
        <title>Single-cell RNA sequencing provides a high-resolution roadmap for understanding the multicellular compartmentation of specialized metabolism.</title>
        <authorList>
            <person name="Sun S."/>
            <person name="Shen X."/>
            <person name="Li Y."/>
            <person name="Li Y."/>
            <person name="Wang S."/>
            <person name="Li R."/>
            <person name="Zhang H."/>
            <person name="Shen G."/>
            <person name="Guo B."/>
            <person name="Wei J."/>
            <person name="Xu J."/>
            <person name="St-Pierre B."/>
            <person name="Chen S."/>
            <person name="Sun C."/>
        </authorList>
    </citation>
    <scope>NUCLEOTIDE SEQUENCE [LARGE SCALE GENOMIC DNA]</scope>
</reference>
<comment type="caution">
    <text evidence="1">The sequence shown here is derived from an EMBL/GenBank/DDBJ whole genome shotgun (WGS) entry which is preliminary data.</text>
</comment>
<gene>
    <name evidence="1" type="ORF">M9H77_14499</name>
</gene>
<keyword evidence="2" id="KW-1185">Reference proteome</keyword>
<protein>
    <submittedName>
        <fullName evidence="1">Uncharacterized protein</fullName>
    </submittedName>
</protein>
<dbReference type="Proteomes" id="UP001060085">
    <property type="component" value="Linkage Group LG03"/>
</dbReference>
<name>A0ACC0BN80_CATRO</name>